<dbReference type="EMBL" id="CM042880">
    <property type="protein sequence ID" value="KAI4387754.1"/>
    <property type="molecule type" value="Genomic_DNA"/>
</dbReference>
<organism evidence="1 2">
    <name type="scientific">Melastoma candidum</name>
    <dbReference type="NCBI Taxonomy" id="119954"/>
    <lineage>
        <taxon>Eukaryota</taxon>
        <taxon>Viridiplantae</taxon>
        <taxon>Streptophyta</taxon>
        <taxon>Embryophyta</taxon>
        <taxon>Tracheophyta</taxon>
        <taxon>Spermatophyta</taxon>
        <taxon>Magnoliopsida</taxon>
        <taxon>eudicotyledons</taxon>
        <taxon>Gunneridae</taxon>
        <taxon>Pentapetalae</taxon>
        <taxon>rosids</taxon>
        <taxon>malvids</taxon>
        <taxon>Myrtales</taxon>
        <taxon>Melastomataceae</taxon>
        <taxon>Melastomatoideae</taxon>
        <taxon>Melastomateae</taxon>
        <taxon>Melastoma</taxon>
    </lineage>
</organism>
<evidence type="ECO:0000313" key="1">
    <source>
        <dbReference type="EMBL" id="KAI4387754.1"/>
    </source>
</evidence>
<sequence>MITVFCVLQISSLSEDQETKEALLRFLNKLSNYDMELMRQNGWDDASDPCGGSWKGVVCENSMSITELLLNQTGLSGNLDITLLCSTSTISRTLSVLLLNGNNLAGRIGASISRCQQLKELNVSRNRLDGFIPELIGTLKNLKRLDISRNGFMGQLPDLSHISGLDWLALEYNSLSGTLPALDFSNLHYFNVSYNNFSGSIPGVAGFCSETSFYGNPWLCGRPLKKMCPKNEESGITSHERLLMYVGYTMLFLVLFSAIYVKFFMRQREAKKGQSKAKVGTANDKSGNKKPFSSVAGFAMEIKFEVGKSETWGTFAIAPPVKSMPKEKTPAESESISQSNSLVILSSQAMICMTLDELLKAPAELLGRGKYASLYKVECSDGTTYTVKRIKEWGISCVDFVNRMQKISQVKHTNMLHAVAFYSSEREKLLVYKYQPNGSLLGLLQGKPGDLEWGWRLEIAAKSADALAHLHQELQDCEIGHGNLKSSNIIFNEDMEPCICEYGLKETGDHGSSSYYPSSLSFLQGLRPDQRSTPDSDPSADAFQRDVYNFGLILLELLTGRVVQSNAAFSLTKWVHSVVREEWTVEVFDKSLVSEGASEERMVNLLRVALKCVNKSPDARPTSAQVAALINMIHEEEERASSPLHTYES</sequence>
<accession>A0ACB9SD48</accession>
<name>A0ACB9SD48_9MYRT</name>
<reference evidence="2" key="1">
    <citation type="journal article" date="2023" name="Front. Plant Sci.">
        <title>Chromosomal-level genome assembly of Melastoma candidum provides insights into trichome evolution.</title>
        <authorList>
            <person name="Zhong Y."/>
            <person name="Wu W."/>
            <person name="Sun C."/>
            <person name="Zou P."/>
            <person name="Liu Y."/>
            <person name="Dai S."/>
            <person name="Zhou R."/>
        </authorList>
    </citation>
    <scope>NUCLEOTIDE SEQUENCE [LARGE SCALE GENOMIC DNA]</scope>
</reference>
<protein>
    <submittedName>
        <fullName evidence="1">Uncharacterized protein</fullName>
    </submittedName>
</protein>
<keyword evidence="2" id="KW-1185">Reference proteome</keyword>
<gene>
    <name evidence="1" type="ORF">MLD38_000160</name>
</gene>
<dbReference type="Proteomes" id="UP001057402">
    <property type="component" value="Chromosome 1"/>
</dbReference>
<evidence type="ECO:0000313" key="2">
    <source>
        <dbReference type="Proteomes" id="UP001057402"/>
    </source>
</evidence>
<proteinExistence type="predicted"/>
<comment type="caution">
    <text evidence="1">The sequence shown here is derived from an EMBL/GenBank/DDBJ whole genome shotgun (WGS) entry which is preliminary data.</text>
</comment>